<feature type="region of interest" description="Disordered" evidence="1">
    <location>
        <begin position="1"/>
        <end position="39"/>
    </location>
</feature>
<keyword evidence="3" id="KW-1185">Reference proteome</keyword>
<feature type="compositionally biased region" description="Polar residues" evidence="1">
    <location>
        <begin position="1"/>
        <end position="10"/>
    </location>
</feature>
<evidence type="ECO:0000256" key="1">
    <source>
        <dbReference type="SAM" id="MobiDB-lite"/>
    </source>
</evidence>
<dbReference type="Proteomes" id="UP000005237">
    <property type="component" value="Unassembled WGS sequence"/>
</dbReference>
<feature type="compositionally biased region" description="Polar residues" evidence="1">
    <location>
        <begin position="103"/>
        <end position="114"/>
    </location>
</feature>
<feature type="region of interest" description="Disordered" evidence="1">
    <location>
        <begin position="64"/>
        <end position="157"/>
    </location>
</feature>
<reference evidence="2" key="2">
    <citation type="submission" date="2022-06" db="UniProtKB">
        <authorList>
            <consortium name="EnsemblMetazoa"/>
        </authorList>
    </citation>
    <scope>IDENTIFICATION</scope>
    <source>
        <strain evidence="2">DF5081</strain>
    </source>
</reference>
<feature type="compositionally biased region" description="Basic and acidic residues" evidence="1">
    <location>
        <begin position="90"/>
        <end position="102"/>
    </location>
</feature>
<feature type="compositionally biased region" description="Low complexity" evidence="1">
    <location>
        <begin position="11"/>
        <end position="22"/>
    </location>
</feature>
<proteinExistence type="predicted"/>
<feature type="compositionally biased region" description="Low complexity" evidence="1">
    <location>
        <begin position="115"/>
        <end position="136"/>
    </location>
</feature>
<evidence type="ECO:0000313" key="2">
    <source>
        <dbReference type="EnsemblMetazoa" id="CJA36894.1"/>
    </source>
</evidence>
<feature type="compositionally biased region" description="Basic and acidic residues" evidence="1">
    <location>
        <begin position="27"/>
        <end position="39"/>
    </location>
</feature>
<accession>A0A8R1EKC0</accession>
<protein>
    <submittedName>
        <fullName evidence="2">Uncharacterized protein</fullName>
    </submittedName>
</protein>
<feature type="compositionally biased region" description="Basic and acidic residues" evidence="1">
    <location>
        <begin position="138"/>
        <end position="157"/>
    </location>
</feature>
<evidence type="ECO:0000313" key="3">
    <source>
        <dbReference type="Proteomes" id="UP000005237"/>
    </source>
</evidence>
<dbReference type="EnsemblMetazoa" id="CJA36894.1">
    <property type="protein sequence ID" value="CJA36894.1"/>
    <property type="gene ID" value="WBGene00212741"/>
</dbReference>
<reference evidence="3" key="1">
    <citation type="submission" date="2010-08" db="EMBL/GenBank/DDBJ databases">
        <authorList>
            <consortium name="Caenorhabditis japonica Sequencing Consortium"/>
            <person name="Wilson R.K."/>
        </authorList>
    </citation>
    <scope>NUCLEOTIDE SEQUENCE [LARGE SCALE GENOMIC DNA]</scope>
    <source>
        <strain evidence="3">DF5081</strain>
    </source>
</reference>
<dbReference type="AlphaFoldDB" id="A0A8R1EKC0"/>
<name>A0A8R1EKC0_CAEJA</name>
<organism evidence="2 3">
    <name type="scientific">Caenorhabditis japonica</name>
    <dbReference type="NCBI Taxonomy" id="281687"/>
    <lineage>
        <taxon>Eukaryota</taxon>
        <taxon>Metazoa</taxon>
        <taxon>Ecdysozoa</taxon>
        <taxon>Nematoda</taxon>
        <taxon>Chromadorea</taxon>
        <taxon>Rhabditida</taxon>
        <taxon>Rhabditina</taxon>
        <taxon>Rhabditomorpha</taxon>
        <taxon>Rhabditoidea</taxon>
        <taxon>Rhabditidae</taxon>
        <taxon>Peloderinae</taxon>
        <taxon>Caenorhabditis</taxon>
    </lineage>
</organism>
<sequence length="173" mass="19244">MEVQTKTPSPTVEMETTVAEMTPSTGRKSEVEEDVKRGPEITEARISRIPKRSDSIKTVVVERKLPALPNSVTQRSHSADKNDNVWSRLYQEKKGQLRKTRDVSSPPSVHTSGIPTPSKLSAPSSSSSSSVAKPTSTEAEKYGTLTREKRDRLMANDAELERQREELRKLGIL</sequence>